<evidence type="ECO:0000256" key="1">
    <source>
        <dbReference type="ARBA" id="ARBA00004123"/>
    </source>
</evidence>
<name>W8BKR3_CERCA</name>
<dbReference type="Pfam" id="PF22061">
    <property type="entry name" value="CSN7_HB_subdom"/>
    <property type="match status" value="1"/>
</dbReference>
<comment type="similarity">
    <text evidence="3">Belongs to the CSN7/EIF3M family. CSN7 subfamily.</text>
</comment>
<dbReference type="Pfam" id="PF01399">
    <property type="entry name" value="PCI"/>
    <property type="match status" value="1"/>
</dbReference>
<evidence type="ECO:0000313" key="9">
    <source>
        <dbReference type="EMBL" id="JAC01926.1"/>
    </source>
</evidence>
<dbReference type="PROSITE" id="PS50250">
    <property type="entry name" value="PCI"/>
    <property type="match status" value="1"/>
</dbReference>
<dbReference type="GO" id="GO:0010387">
    <property type="term" value="P:COP9 signalosome assembly"/>
    <property type="evidence" value="ECO:0007669"/>
    <property type="project" value="InterPro"/>
</dbReference>
<dbReference type="Pfam" id="PF18392">
    <property type="entry name" value="CSN7a_helixI"/>
    <property type="match status" value="1"/>
</dbReference>
<keyword evidence="4" id="KW-0963">Cytoplasm</keyword>
<accession>W8BKR3</accession>
<organism evidence="9">
    <name type="scientific">Ceratitis capitata</name>
    <name type="common">Mediterranean fruit fly</name>
    <name type="synonym">Tephritis capitata</name>
    <dbReference type="NCBI Taxonomy" id="7213"/>
    <lineage>
        <taxon>Eukaryota</taxon>
        <taxon>Metazoa</taxon>
        <taxon>Ecdysozoa</taxon>
        <taxon>Arthropoda</taxon>
        <taxon>Hexapoda</taxon>
        <taxon>Insecta</taxon>
        <taxon>Pterygota</taxon>
        <taxon>Neoptera</taxon>
        <taxon>Endopterygota</taxon>
        <taxon>Diptera</taxon>
        <taxon>Brachycera</taxon>
        <taxon>Muscomorpha</taxon>
        <taxon>Tephritoidea</taxon>
        <taxon>Tephritidae</taxon>
        <taxon>Ceratitis</taxon>
        <taxon>Ceratitis</taxon>
    </lineage>
</organism>
<feature type="region of interest" description="Disordered" evidence="7">
    <location>
        <begin position="1"/>
        <end position="21"/>
    </location>
</feature>
<reference evidence="9" key="2">
    <citation type="journal article" date="2014" name="BMC Genomics">
        <title>A genomic perspective to assessing quality of mass-reared SIT flies used in Mediterranean fruit fly (Ceratitis capitata) eradication in California.</title>
        <authorList>
            <person name="Calla B."/>
            <person name="Hall B."/>
            <person name="Hou S."/>
            <person name="Geib S.M."/>
        </authorList>
    </citation>
    <scope>NUCLEOTIDE SEQUENCE</scope>
</reference>
<evidence type="ECO:0000256" key="5">
    <source>
        <dbReference type="ARBA" id="ARBA00022790"/>
    </source>
</evidence>
<dbReference type="KEGG" id="ccat:101460276"/>
<dbReference type="InterPro" id="IPR045237">
    <property type="entry name" value="COPS7/eIF3m"/>
</dbReference>
<dbReference type="OrthoDB" id="10265275at2759"/>
<feature type="region of interest" description="Disordered" evidence="7">
    <location>
        <begin position="309"/>
        <end position="328"/>
    </location>
</feature>
<dbReference type="GO" id="GO:0005737">
    <property type="term" value="C:cytoplasm"/>
    <property type="evidence" value="ECO:0007669"/>
    <property type="project" value="UniProtKB-SubCell"/>
</dbReference>
<protein>
    <submittedName>
        <fullName evidence="9">COP9 signalosome complex subunit 7</fullName>
    </submittedName>
</protein>
<keyword evidence="6" id="KW-0539">Nucleus</keyword>
<dbReference type="EMBL" id="GAMC01004630">
    <property type="protein sequence ID" value="JAC01926.1"/>
    <property type="molecule type" value="mRNA"/>
</dbReference>
<dbReference type="InterPro" id="IPR041481">
    <property type="entry name" value="CSN7_helixI"/>
</dbReference>
<reference evidence="9" key="1">
    <citation type="submission" date="2013-07" db="EMBL/GenBank/DDBJ databases">
        <authorList>
            <person name="Geib S."/>
        </authorList>
    </citation>
    <scope>NUCLEOTIDE SEQUENCE</scope>
</reference>
<evidence type="ECO:0000259" key="8">
    <source>
        <dbReference type="PROSITE" id="PS50250"/>
    </source>
</evidence>
<feature type="compositionally biased region" description="Polar residues" evidence="7">
    <location>
        <begin position="12"/>
        <end position="21"/>
    </location>
</feature>
<sequence length="328" mass="36571">MTQDILMKNDEPTTPTNDASRNQLNQYCATAKAASGTQLLDVVRQVLEAPAIYVFGELLALPNVQELKNGPNEKYFNTLNLFAYGTYKQYRQKPDDYLDLTPTMQKKLQHLTIVTLAIKNKCIPYEVLLEELEINNVRHLEDVIIEAIYADIIHGKLFQNNRFLEIDYAQGRDIPPGYTTKIAETLEQWVESCNTISNCIDGQITRANYEKAKSLKNKEHIEEEIINLKKVLKTQISDNDDAMQIDTRESSSMDIRRKPFKTKGGRLHNPSLGKLTGMAASTSAPNAGGNVVVVSAASDAANVTMAAANSSSSGTSWLKSFTQSFDKE</sequence>
<proteinExistence type="evidence at transcript level"/>
<dbReference type="PANTHER" id="PTHR15350">
    <property type="entry name" value="COP9 SIGNALOSOME COMPLEX SUBUNIT 7/DENDRITIC CELL PROTEIN GA17"/>
    <property type="match status" value="1"/>
</dbReference>
<dbReference type="SMART" id="SM00088">
    <property type="entry name" value="PINT"/>
    <property type="match status" value="1"/>
</dbReference>
<keyword evidence="5" id="KW-0736">Signalosome</keyword>
<gene>
    <name evidence="9" type="primary">CSN7</name>
</gene>
<evidence type="ECO:0000256" key="6">
    <source>
        <dbReference type="ARBA" id="ARBA00023242"/>
    </source>
</evidence>
<dbReference type="PANTHER" id="PTHR15350:SF5">
    <property type="entry name" value="COP9 SIGNALOSOME COMPLEX SUBUNIT 7"/>
    <property type="match status" value="1"/>
</dbReference>
<evidence type="ECO:0000256" key="7">
    <source>
        <dbReference type="SAM" id="MobiDB-lite"/>
    </source>
</evidence>
<feature type="domain" description="PCI" evidence="8">
    <location>
        <begin position="15"/>
        <end position="171"/>
    </location>
</feature>
<dbReference type="GO" id="GO:0008180">
    <property type="term" value="C:COP9 signalosome"/>
    <property type="evidence" value="ECO:0007669"/>
    <property type="project" value="UniProtKB-KW"/>
</dbReference>
<evidence type="ECO:0000256" key="4">
    <source>
        <dbReference type="ARBA" id="ARBA00022490"/>
    </source>
</evidence>
<dbReference type="CTD" id="35816"/>
<dbReference type="GeneID" id="101460276"/>
<dbReference type="AlphaFoldDB" id="W8BKR3"/>
<comment type="subcellular location">
    <subcellularLocation>
        <location evidence="2">Cytoplasm</location>
    </subcellularLocation>
    <subcellularLocation>
        <location evidence="1">Nucleus</location>
    </subcellularLocation>
</comment>
<dbReference type="InterPro" id="IPR000717">
    <property type="entry name" value="PCI_dom"/>
</dbReference>
<evidence type="ECO:0000256" key="3">
    <source>
        <dbReference type="ARBA" id="ARBA00008482"/>
    </source>
</evidence>
<evidence type="ECO:0000256" key="2">
    <source>
        <dbReference type="ARBA" id="ARBA00004496"/>
    </source>
</evidence>